<gene>
    <name evidence="1" type="ORF">L2E82_48980</name>
</gene>
<reference evidence="2" key="1">
    <citation type="journal article" date="2022" name="Mol. Ecol. Resour.">
        <title>The genomes of chicory, endive, great burdock and yacon provide insights into Asteraceae palaeo-polyploidization history and plant inulin production.</title>
        <authorList>
            <person name="Fan W."/>
            <person name="Wang S."/>
            <person name="Wang H."/>
            <person name="Wang A."/>
            <person name="Jiang F."/>
            <person name="Liu H."/>
            <person name="Zhao H."/>
            <person name="Xu D."/>
            <person name="Zhang Y."/>
        </authorList>
    </citation>
    <scope>NUCLEOTIDE SEQUENCE [LARGE SCALE GENOMIC DNA]</scope>
    <source>
        <strain evidence="2">cv. Punajuju</strain>
    </source>
</reference>
<accession>A0ACB8YZM9</accession>
<name>A0ACB8YZM9_CICIN</name>
<proteinExistence type="predicted"/>
<evidence type="ECO:0000313" key="1">
    <source>
        <dbReference type="EMBL" id="KAI3690773.1"/>
    </source>
</evidence>
<dbReference type="EMBL" id="CM042017">
    <property type="protein sequence ID" value="KAI3690773.1"/>
    <property type="molecule type" value="Genomic_DNA"/>
</dbReference>
<reference evidence="1 2" key="2">
    <citation type="journal article" date="2022" name="Mol. Ecol. Resour.">
        <title>The genomes of chicory, endive, great burdock and yacon provide insights into Asteraceae paleo-polyploidization history and plant inulin production.</title>
        <authorList>
            <person name="Fan W."/>
            <person name="Wang S."/>
            <person name="Wang H."/>
            <person name="Wang A."/>
            <person name="Jiang F."/>
            <person name="Liu H."/>
            <person name="Zhao H."/>
            <person name="Xu D."/>
            <person name="Zhang Y."/>
        </authorList>
    </citation>
    <scope>NUCLEOTIDE SEQUENCE [LARGE SCALE GENOMIC DNA]</scope>
    <source>
        <strain evidence="2">cv. Punajuju</strain>
        <tissue evidence="1">Leaves</tissue>
    </source>
</reference>
<organism evidence="1 2">
    <name type="scientific">Cichorium intybus</name>
    <name type="common">Chicory</name>
    <dbReference type="NCBI Taxonomy" id="13427"/>
    <lineage>
        <taxon>Eukaryota</taxon>
        <taxon>Viridiplantae</taxon>
        <taxon>Streptophyta</taxon>
        <taxon>Embryophyta</taxon>
        <taxon>Tracheophyta</taxon>
        <taxon>Spermatophyta</taxon>
        <taxon>Magnoliopsida</taxon>
        <taxon>eudicotyledons</taxon>
        <taxon>Gunneridae</taxon>
        <taxon>Pentapetalae</taxon>
        <taxon>asterids</taxon>
        <taxon>campanulids</taxon>
        <taxon>Asterales</taxon>
        <taxon>Asteraceae</taxon>
        <taxon>Cichorioideae</taxon>
        <taxon>Cichorieae</taxon>
        <taxon>Cichoriinae</taxon>
        <taxon>Cichorium</taxon>
    </lineage>
</organism>
<dbReference type="Proteomes" id="UP001055811">
    <property type="component" value="Linkage Group LG09"/>
</dbReference>
<sequence length="173" mass="18908">MVSAAVMEEEWGLRGARRFMRGLSRLDWDSGSGCSRGQHRNPPGENEQASVISPHSSADSSTSVGSVSFTPYEDSLSLRLWWVPITAYESPAHSSTADAADLYGVLFVPFASPLLRTQVAVFPDPFRASEALLNKFMAVSVISFEEARCSKSRDSQSSIFFSPGLGPFFVDFN</sequence>
<comment type="caution">
    <text evidence="1">The sequence shown here is derived from an EMBL/GenBank/DDBJ whole genome shotgun (WGS) entry which is preliminary data.</text>
</comment>
<protein>
    <submittedName>
        <fullName evidence="1">Uncharacterized protein</fullName>
    </submittedName>
</protein>
<keyword evidence="2" id="KW-1185">Reference proteome</keyword>
<evidence type="ECO:0000313" key="2">
    <source>
        <dbReference type="Proteomes" id="UP001055811"/>
    </source>
</evidence>